<keyword evidence="4" id="KW-0326">Glycosidase</keyword>
<dbReference type="Gene3D" id="2.60.40.1180">
    <property type="entry name" value="Golgi alpha-mannosidase II"/>
    <property type="match status" value="1"/>
</dbReference>
<dbReference type="RefSeq" id="WP_150079391.1">
    <property type="nucleotide sequence ID" value="NZ_VWOX01000021.1"/>
</dbReference>
<feature type="chain" id="PRO_5024416669" evidence="1">
    <location>
        <begin position="28"/>
        <end position="535"/>
    </location>
</feature>
<keyword evidence="1" id="KW-0732">Signal</keyword>
<dbReference type="GO" id="GO:0045493">
    <property type="term" value="P:xylan catabolic process"/>
    <property type="evidence" value="ECO:0007669"/>
    <property type="project" value="UniProtKB-KW"/>
</dbReference>
<proteinExistence type="predicted"/>
<feature type="domain" description="Endo-beta-1,6-galactanase-like" evidence="2">
    <location>
        <begin position="31"/>
        <end position="411"/>
    </location>
</feature>
<dbReference type="EMBL" id="VWOX01000021">
    <property type="protein sequence ID" value="KAA5539198.1"/>
    <property type="molecule type" value="Genomic_DNA"/>
</dbReference>
<sequence>MVTNNRRCQWLLLSLAFAVVADVSARAQFDLTIDYSDQHQQIDHFGASDAWSINPAVDHWTRQSDDAAVERLADWLFSQDSGIGLSAWRFNIGAGSAGQGAASNIPDPLRRAELLIPAAGSPVDRTKQRGQIRFLQAAHARGVHDFVAFANSPPVWATKNGLSHPGDGSGGGSSNLDPNRRGDFASFLVNVVKYLRGPAVGVPINHISPINEPTWEWQGQTQEGCPYNVQDIKAVYRQLQQALVRERLEKQVHVDGPESVEYTAVLSDRFKRRFDGELYSAGMNGRGLGRYRNYIDEFLGDPDMRDILGNKLSLHGYFSEASSERLGELRDLVWENIRQVSPNAKVWMSEVSILGDPGDVRDFEGPGFDADDMEVALHIATIVHRDLVRLNVSAWHWWLALTPYDYKDGLVKIDASLDAGTMRPTKVLWALGNYSRYVRPGYRRIGSGADDLNGLMASAFKSPDGLRIVVVMINASDKDLAVSLGFENLPPGTKLSTSDAYLTNGDHDLSSIKCEDPCSIPARSVVTWVGDLDAS</sequence>
<dbReference type="InterPro" id="IPR017853">
    <property type="entry name" value="GH"/>
</dbReference>
<feature type="signal peptide" evidence="1">
    <location>
        <begin position="1"/>
        <end position="27"/>
    </location>
</feature>
<accession>A0A5M6CVB9</accession>
<keyword evidence="4" id="KW-0119">Carbohydrate metabolism</keyword>
<evidence type="ECO:0000256" key="1">
    <source>
        <dbReference type="SAM" id="SignalP"/>
    </source>
</evidence>
<dbReference type="InterPro" id="IPR039514">
    <property type="entry name" value="6GAL-like"/>
</dbReference>
<evidence type="ECO:0000313" key="5">
    <source>
        <dbReference type="Proteomes" id="UP000324479"/>
    </source>
</evidence>
<dbReference type="InterPro" id="IPR013780">
    <property type="entry name" value="Glyco_hydro_b"/>
</dbReference>
<dbReference type="Pfam" id="PF14587">
    <property type="entry name" value="Glyco_hydr_30_2"/>
    <property type="match status" value="1"/>
</dbReference>
<dbReference type="Pfam" id="PF17189">
    <property type="entry name" value="Glyco_hydro_30C"/>
    <property type="match status" value="1"/>
</dbReference>
<name>A0A5M6CVB9_9BACT</name>
<dbReference type="PANTHER" id="PTHR42767">
    <property type="entry name" value="ENDO-BETA-1,6-GALACTANASE"/>
    <property type="match status" value="1"/>
</dbReference>
<evidence type="ECO:0000313" key="4">
    <source>
        <dbReference type="EMBL" id="KAA5539198.1"/>
    </source>
</evidence>
<dbReference type="InterPro" id="IPR033452">
    <property type="entry name" value="GH30_C"/>
</dbReference>
<dbReference type="SUPFAM" id="SSF51445">
    <property type="entry name" value="(Trans)glycosidases"/>
    <property type="match status" value="1"/>
</dbReference>
<protein>
    <submittedName>
        <fullName evidence="4">Xylanase</fullName>
    </submittedName>
</protein>
<dbReference type="AlphaFoldDB" id="A0A5M6CVB9"/>
<keyword evidence="4" id="KW-0624">Polysaccharide degradation</keyword>
<dbReference type="Gene3D" id="3.20.20.80">
    <property type="entry name" value="Glycosidases"/>
    <property type="match status" value="1"/>
</dbReference>
<gene>
    <name evidence="4" type="ORF">FYK55_25085</name>
</gene>
<evidence type="ECO:0000259" key="3">
    <source>
        <dbReference type="Pfam" id="PF17189"/>
    </source>
</evidence>
<organism evidence="4 5">
    <name type="scientific">Roseiconus nitratireducens</name>
    <dbReference type="NCBI Taxonomy" id="2605748"/>
    <lineage>
        <taxon>Bacteria</taxon>
        <taxon>Pseudomonadati</taxon>
        <taxon>Planctomycetota</taxon>
        <taxon>Planctomycetia</taxon>
        <taxon>Pirellulales</taxon>
        <taxon>Pirellulaceae</taxon>
        <taxon>Roseiconus</taxon>
    </lineage>
</organism>
<keyword evidence="4" id="KW-0378">Hydrolase</keyword>
<evidence type="ECO:0000259" key="2">
    <source>
        <dbReference type="Pfam" id="PF14587"/>
    </source>
</evidence>
<feature type="domain" description="Glycosyl hydrolase family 30 beta sandwich" evidence="3">
    <location>
        <begin position="443"/>
        <end position="528"/>
    </location>
</feature>
<dbReference type="PANTHER" id="PTHR42767:SF1">
    <property type="entry name" value="ENDO-BETA-1,6-GALACTANASE-LIKE DOMAIN-CONTAINING PROTEIN"/>
    <property type="match status" value="1"/>
</dbReference>
<dbReference type="InterPro" id="IPR039743">
    <property type="entry name" value="6GAL/EXGAL"/>
</dbReference>
<dbReference type="Proteomes" id="UP000324479">
    <property type="component" value="Unassembled WGS sequence"/>
</dbReference>
<comment type="caution">
    <text evidence="4">The sequence shown here is derived from an EMBL/GenBank/DDBJ whole genome shotgun (WGS) entry which is preliminary data.</text>
</comment>
<reference evidence="4 5" key="1">
    <citation type="submission" date="2019-08" db="EMBL/GenBank/DDBJ databases">
        <authorList>
            <person name="Dhanesh K."/>
            <person name="Kumar G."/>
            <person name="Sasikala C."/>
            <person name="Venkata Ramana C."/>
        </authorList>
    </citation>
    <scope>NUCLEOTIDE SEQUENCE [LARGE SCALE GENOMIC DNA]</scope>
    <source>
        <strain evidence="4 5">JC645</strain>
    </source>
</reference>
<dbReference type="SUPFAM" id="SSF51011">
    <property type="entry name" value="Glycosyl hydrolase domain"/>
    <property type="match status" value="1"/>
</dbReference>
<keyword evidence="5" id="KW-1185">Reference proteome</keyword>
<keyword evidence="4" id="KW-0858">Xylan degradation</keyword>
<dbReference type="GO" id="GO:0004553">
    <property type="term" value="F:hydrolase activity, hydrolyzing O-glycosyl compounds"/>
    <property type="evidence" value="ECO:0007669"/>
    <property type="project" value="InterPro"/>
</dbReference>